<feature type="domain" description="Aminoglycoside phosphotransferase" evidence="1">
    <location>
        <begin position="35"/>
        <end position="256"/>
    </location>
</feature>
<dbReference type="GO" id="GO:0016301">
    <property type="term" value="F:kinase activity"/>
    <property type="evidence" value="ECO:0007669"/>
    <property type="project" value="UniProtKB-KW"/>
</dbReference>
<dbReference type="Pfam" id="PF01636">
    <property type="entry name" value="APH"/>
    <property type="match status" value="1"/>
</dbReference>
<dbReference type="AlphaFoldDB" id="A0A1G6H1M0"/>
<keyword evidence="2" id="KW-0808">Transferase</keyword>
<sequence>MTTTQTAATDLTDMTTRLARVVAPLARDLGALESIERLEGGMFATTYRLTFAGGGRAVAKMAPTDSGRLMRYEHGILGTEELVYRLAYGRPELLMPTVLLSDFSREHIETDILVVTHLDGVPWRSLTEQTPEQQATIRTGLGRFMAALHTVTGTRFGYPAAPTLQGDTWPEAFAVMFGALLDDAATWGSDLPTERIIAAVARHEEALALVETPHLIHTDLWEGNIFIDPDTLAITGIIDTERAFWGDPLFEFVGADQVGIGPVPASLADSYRGTGGDLDVTEPPRAGALSPADARLLLYRAYMYTVMLVEPAPRAYSGDWVAAQNADLTTKLGATLDLLLA</sequence>
<dbReference type="PANTHER" id="PTHR21310:SF15">
    <property type="entry name" value="AMINOGLYCOSIDE PHOSPHOTRANSFERASE DOMAIN-CONTAINING PROTEIN"/>
    <property type="match status" value="1"/>
</dbReference>
<reference evidence="2 3" key="1">
    <citation type="submission" date="2016-09" db="EMBL/GenBank/DDBJ databases">
        <authorList>
            <person name="Capua I."/>
            <person name="De Benedictis P."/>
            <person name="Joannis T."/>
            <person name="Lombin L.H."/>
            <person name="Cattoli G."/>
        </authorList>
    </citation>
    <scope>NUCLEOTIDE SEQUENCE [LARGE SCALE GENOMIC DNA]</scope>
    <source>
        <strain evidence="2 3">ISLP-3</strain>
    </source>
</reference>
<dbReference type="Proteomes" id="UP000199039">
    <property type="component" value="Unassembled WGS sequence"/>
</dbReference>
<organism evidence="2 3">
    <name type="scientific">Sanguibacter gelidistatuariae</name>
    <dbReference type="NCBI Taxonomy" id="1814289"/>
    <lineage>
        <taxon>Bacteria</taxon>
        <taxon>Bacillati</taxon>
        <taxon>Actinomycetota</taxon>
        <taxon>Actinomycetes</taxon>
        <taxon>Micrococcales</taxon>
        <taxon>Sanguibacteraceae</taxon>
        <taxon>Sanguibacter</taxon>
    </lineage>
</organism>
<dbReference type="STRING" id="1814289.SAMN05216410_0594"/>
<keyword evidence="2" id="KW-0418">Kinase</keyword>
<name>A0A1G6H1M0_9MICO</name>
<proteinExistence type="predicted"/>
<dbReference type="PANTHER" id="PTHR21310">
    <property type="entry name" value="AMINOGLYCOSIDE PHOSPHOTRANSFERASE-RELATED-RELATED"/>
    <property type="match status" value="1"/>
</dbReference>
<dbReference type="EMBL" id="FMYH01000001">
    <property type="protein sequence ID" value="SDB87286.1"/>
    <property type="molecule type" value="Genomic_DNA"/>
</dbReference>
<dbReference type="InterPro" id="IPR011009">
    <property type="entry name" value="Kinase-like_dom_sf"/>
</dbReference>
<evidence type="ECO:0000313" key="2">
    <source>
        <dbReference type="EMBL" id="SDB87286.1"/>
    </source>
</evidence>
<evidence type="ECO:0000313" key="3">
    <source>
        <dbReference type="Proteomes" id="UP000199039"/>
    </source>
</evidence>
<dbReference type="SUPFAM" id="SSF56112">
    <property type="entry name" value="Protein kinase-like (PK-like)"/>
    <property type="match status" value="1"/>
</dbReference>
<protein>
    <submittedName>
        <fullName evidence="2">Predicted kinase, aminoglycoside phosphotransferase (APT) family</fullName>
    </submittedName>
</protein>
<dbReference type="InterPro" id="IPR002575">
    <property type="entry name" value="Aminoglycoside_PTrfase"/>
</dbReference>
<gene>
    <name evidence="2" type="ORF">SAMN05216410_0594</name>
</gene>
<keyword evidence="3" id="KW-1185">Reference proteome</keyword>
<evidence type="ECO:0000259" key="1">
    <source>
        <dbReference type="Pfam" id="PF01636"/>
    </source>
</evidence>
<dbReference type="RefSeq" id="WP_245700827.1">
    <property type="nucleotide sequence ID" value="NZ_FMYH01000001.1"/>
</dbReference>
<dbReference type="InterPro" id="IPR051678">
    <property type="entry name" value="AGP_Transferase"/>
</dbReference>
<accession>A0A1G6H1M0</accession>
<dbReference type="Gene3D" id="3.90.1200.10">
    <property type="match status" value="1"/>
</dbReference>